<dbReference type="AlphaFoldDB" id="C2KUY0"/>
<dbReference type="Proteomes" id="UP000004121">
    <property type="component" value="Unassembled WGS sequence"/>
</dbReference>
<feature type="transmembrane region" description="Helical" evidence="1">
    <location>
        <begin position="339"/>
        <end position="359"/>
    </location>
</feature>
<dbReference type="HOGENOM" id="CLU_064908_0_0_9"/>
<keyword evidence="3" id="KW-1185">Reference proteome</keyword>
<dbReference type="OrthoDB" id="3190590at2"/>
<proteinExistence type="predicted"/>
<feature type="transmembrane region" description="Helical" evidence="1">
    <location>
        <begin position="191"/>
        <end position="208"/>
    </location>
</feature>
<organism evidence="2 3">
    <name type="scientific">Oribacterium sinus F0268</name>
    <dbReference type="NCBI Taxonomy" id="585501"/>
    <lineage>
        <taxon>Bacteria</taxon>
        <taxon>Bacillati</taxon>
        <taxon>Bacillota</taxon>
        <taxon>Clostridia</taxon>
        <taxon>Lachnospirales</taxon>
        <taxon>Lachnospiraceae</taxon>
        <taxon>Oribacterium</taxon>
    </lineage>
</organism>
<dbReference type="STRING" id="585501.HMPREF6123_0299"/>
<keyword evidence="1" id="KW-0472">Membrane</keyword>
<reference evidence="2 3" key="1">
    <citation type="submission" date="2009-04" db="EMBL/GenBank/DDBJ databases">
        <authorList>
            <person name="Qin X."/>
            <person name="Bachman B."/>
            <person name="Battles P."/>
            <person name="Bell A."/>
            <person name="Bess C."/>
            <person name="Bickham C."/>
            <person name="Chaboub L."/>
            <person name="Chen D."/>
            <person name="Coyle M."/>
            <person name="Deiros D.R."/>
            <person name="Dinh H."/>
            <person name="Forbes L."/>
            <person name="Fowler G."/>
            <person name="Francisco L."/>
            <person name="Fu Q."/>
            <person name="Gubbala S."/>
            <person name="Hale W."/>
            <person name="Han Y."/>
            <person name="Hemphill L."/>
            <person name="Highlander S.K."/>
            <person name="Hirani K."/>
            <person name="Hogues M."/>
            <person name="Jackson L."/>
            <person name="Jakkamsetti A."/>
            <person name="Javaid M."/>
            <person name="Jiang H."/>
            <person name="Korchina V."/>
            <person name="Kovar C."/>
            <person name="Lara F."/>
            <person name="Lee S."/>
            <person name="Mata R."/>
            <person name="Mathew T."/>
            <person name="Moen C."/>
            <person name="Morales K."/>
            <person name="Munidasa M."/>
            <person name="Nazareth L."/>
            <person name="Ngo R."/>
            <person name="Nguyen L."/>
            <person name="Okwuonu G."/>
            <person name="Ongeri F."/>
            <person name="Patil S."/>
            <person name="Petrosino J."/>
            <person name="Pham C."/>
            <person name="Pham P."/>
            <person name="Pu L.-L."/>
            <person name="Puazo M."/>
            <person name="Raj R."/>
            <person name="Reid J."/>
            <person name="Rouhana J."/>
            <person name="Saada N."/>
            <person name="Shang Y."/>
            <person name="Simmons D."/>
            <person name="Thornton R."/>
            <person name="Warren J."/>
            <person name="Weissenberger G."/>
            <person name="Zhang J."/>
            <person name="Zhang L."/>
            <person name="Zhou C."/>
            <person name="Zhu D."/>
            <person name="Muzny D."/>
            <person name="Worley K."/>
            <person name="Gibbs R."/>
        </authorList>
    </citation>
    <scope>NUCLEOTIDE SEQUENCE [LARGE SCALE GENOMIC DNA]</scope>
    <source>
        <strain evidence="2 3">F0268</strain>
    </source>
</reference>
<dbReference type="EMBL" id="ACKX01000031">
    <property type="protein sequence ID" value="EEJ52427.1"/>
    <property type="molecule type" value="Genomic_DNA"/>
</dbReference>
<keyword evidence="1" id="KW-1133">Transmembrane helix</keyword>
<feature type="transmembrane region" description="Helical" evidence="1">
    <location>
        <begin position="299"/>
        <end position="319"/>
    </location>
</feature>
<protein>
    <submittedName>
        <fullName evidence="2">Uncharacterized protein</fullName>
    </submittedName>
</protein>
<feature type="transmembrane region" description="Helical" evidence="1">
    <location>
        <begin position="153"/>
        <end position="179"/>
    </location>
</feature>
<dbReference type="InParanoid" id="C2KUY0"/>
<feature type="transmembrane region" description="Helical" evidence="1">
    <location>
        <begin position="229"/>
        <end position="248"/>
    </location>
</feature>
<name>C2KUY0_9FIRM</name>
<evidence type="ECO:0000313" key="3">
    <source>
        <dbReference type="Proteomes" id="UP000004121"/>
    </source>
</evidence>
<accession>C2KUY0</accession>
<feature type="transmembrane region" description="Helical" evidence="1">
    <location>
        <begin position="120"/>
        <end position="141"/>
    </location>
</feature>
<dbReference type="InterPro" id="IPR026366">
    <property type="entry name" value="Seleno_YedE"/>
</dbReference>
<sequence length="369" mass="38728">MKSKFTDASILLAGLATGLAALILTKMGNPANMGFCIACFLRDLAGAIGLHQAAKVQYLRPEIIGIVLGAFALSFIQKEWKPKAGSSPATRFLLGIVVVIGALAFLGCPLRMVIRLGGGDFNAITGLLGFIIGILIGVFFLQKGFSLNRAYPVAPAEGIVLPSLFAVLFLLFITVPAIFFLSTEGPGAKHAPVLASFVVALIVGALAQKARLCTVGGIRDFILFRDTRLLSGFVVILLTILIGNLALGSFKPGFPLQPISHSNHLWNLLGMILVGWASVMLGGCPFRQLVLSAEGNGDSMVTVLGMIVGAGLAHNFKLAGNPDSLNDAKEFVLGGLSNYGKVAVVACFFILLIVSVLNLPRKNAGQLAA</sequence>
<dbReference type="InterPro" id="IPR007272">
    <property type="entry name" value="Sulf_transp_TsuA/YedE"/>
</dbReference>
<dbReference type="RefSeq" id="WP_007155763.1">
    <property type="nucleotide sequence ID" value="NZ_GG668533.1"/>
</dbReference>
<evidence type="ECO:0000313" key="2">
    <source>
        <dbReference type="EMBL" id="EEJ52427.1"/>
    </source>
</evidence>
<evidence type="ECO:0000256" key="1">
    <source>
        <dbReference type="SAM" id="Phobius"/>
    </source>
</evidence>
<dbReference type="eggNOG" id="COG2391">
    <property type="taxonomic scope" value="Bacteria"/>
</dbReference>
<feature type="transmembrane region" description="Helical" evidence="1">
    <location>
        <begin position="92"/>
        <end position="114"/>
    </location>
</feature>
<feature type="transmembrane region" description="Helical" evidence="1">
    <location>
        <begin position="268"/>
        <end position="287"/>
    </location>
</feature>
<dbReference type="Pfam" id="PF04143">
    <property type="entry name" value="Sulf_transp"/>
    <property type="match status" value="1"/>
</dbReference>
<gene>
    <name evidence="2" type="ORF">HMPREF6123_0299</name>
</gene>
<comment type="caution">
    <text evidence="2">The sequence shown here is derived from an EMBL/GenBank/DDBJ whole genome shotgun (WGS) entry which is preliminary data.</text>
</comment>
<keyword evidence="1" id="KW-0812">Transmembrane</keyword>
<dbReference type="NCBIfam" id="TIGR04112">
    <property type="entry name" value="seleno_YedE"/>
    <property type="match status" value="1"/>
</dbReference>